<keyword evidence="7" id="KW-0924">Ammonia transport</keyword>
<evidence type="ECO:0000256" key="8">
    <source>
        <dbReference type="SAM" id="MobiDB-lite"/>
    </source>
</evidence>
<evidence type="ECO:0000256" key="1">
    <source>
        <dbReference type="ARBA" id="ARBA00004141"/>
    </source>
</evidence>
<feature type="transmembrane region" description="Helical" evidence="9">
    <location>
        <begin position="406"/>
        <end position="428"/>
    </location>
</feature>
<dbReference type="GO" id="GO:0005886">
    <property type="term" value="C:plasma membrane"/>
    <property type="evidence" value="ECO:0007669"/>
    <property type="project" value="TreeGrafter"/>
</dbReference>
<dbReference type="OrthoDB" id="534912at2759"/>
<evidence type="ECO:0000256" key="6">
    <source>
        <dbReference type="ARBA" id="ARBA00023136"/>
    </source>
</evidence>
<evidence type="ECO:0000313" key="12">
    <source>
        <dbReference type="Proteomes" id="UP000664859"/>
    </source>
</evidence>
<feature type="domain" description="Ammonium transporter AmtB-like" evidence="10">
    <location>
        <begin position="94"/>
        <end position="347"/>
    </location>
</feature>
<evidence type="ECO:0000256" key="7">
    <source>
        <dbReference type="ARBA" id="ARBA00023177"/>
    </source>
</evidence>
<feature type="transmembrane region" description="Helical" evidence="9">
    <location>
        <begin position="373"/>
        <end position="394"/>
    </location>
</feature>
<evidence type="ECO:0000256" key="9">
    <source>
        <dbReference type="SAM" id="Phobius"/>
    </source>
</evidence>
<reference evidence="11" key="1">
    <citation type="submission" date="2021-02" db="EMBL/GenBank/DDBJ databases">
        <title>First Annotated Genome of the Yellow-green Alga Tribonema minus.</title>
        <authorList>
            <person name="Mahan K.M."/>
        </authorList>
    </citation>
    <scope>NUCLEOTIDE SEQUENCE</scope>
    <source>
        <strain evidence="11">UTEX B ZZ1240</strain>
    </source>
</reference>
<feature type="transmembrane region" description="Helical" evidence="9">
    <location>
        <begin position="21"/>
        <end position="43"/>
    </location>
</feature>
<keyword evidence="6 9" id="KW-0472">Membrane</keyword>
<keyword evidence="12" id="KW-1185">Reference proteome</keyword>
<dbReference type="Pfam" id="PF00909">
    <property type="entry name" value="Ammonium_transp"/>
    <property type="match status" value="2"/>
</dbReference>
<feature type="transmembrane region" description="Helical" evidence="9">
    <location>
        <begin position="448"/>
        <end position="474"/>
    </location>
</feature>
<name>A0A835ZBF4_9STRA</name>
<comment type="subcellular location">
    <subcellularLocation>
        <location evidence="1">Membrane</location>
        <topology evidence="1">Multi-pass membrane protein</topology>
    </subcellularLocation>
</comment>
<dbReference type="InterPro" id="IPR001905">
    <property type="entry name" value="Ammonium_transpt"/>
</dbReference>
<evidence type="ECO:0000313" key="11">
    <source>
        <dbReference type="EMBL" id="KAG5190560.1"/>
    </source>
</evidence>
<keyword evidence="3" id="KW-0813">Transport</keyword>
<proteinExistence type="inferred from homology"/>
<dbReference type="GO" id="GO:0008519">
    <property type="term" value="F:ammonium channel activity"/>
    <property type="evidence" value="ECO:0007669"/>
    <property type="project" value="InterPro"/>
</dbReference>
<dbReference type="Proteomes" id="UP000664859">
    <property type="component" value="Unassembled WGS sequence"/>
</dbReference>
<feature type="region of interest" description="Disordered" evidence="8">
    <location>
        <begin position="566"/>
        <end position="636"/>
    </location>
</feature>
<dbReference type="PANTHER" id="PTHR43029">
    <property type="entry name" value="AMMONIUM TRANSPORTER MEP2"/>
    <property type="match status" value="1"/>
</dbReference>
<dbReference type="InterPro" id="IPR029020">
    <property type="entry name" value="Ammonium/urea_transptr"/>
</dbReference>
<sequence length="636" mass="67284">MKRDMLPEEEWWLRPVNRVRILSGLSLTIILVLCVLITTVPQGRNGDLELFGPELDALDPADIAWVLIATGLVLLMIGQLFWQPDMPQDVENNTPGVSFFYGGMVRRTSLNTTLLQSFAIMAMVMVLWITIGFSLAYGESVAGGIIGNPSTYYFFNNVGAAPNAALAPTIPLTLFAMFEAAFAILTPALIAGAVVERAHFSALVMFCGIWHLLVYCPIAHCTWAPGGLFRKFGHLDFAGGTVVHMASGYSALTLAKLVGVRLIDNEEKPNEKTAHIPYMMLGTALMWFGWQGFNGGSALQANYNACQAILNTNASAGTCMAVWALWDNVRGRRVTGVSPCGGIVCGLGRRVTGVSLCAGIVCGLVAITPAAGYVTVGGAMLIGAISAIVSNTFIRALRNQRLVDDTVDVFGCHGVAGTCGMILTSIFATNQVNPEDAYDGLVYGSGTLLWHTIVVAAGVIAYCTIMTCLAYTFVGAFIPFRGDVCPFGAHCTIMTSLAHTFVGAIIPFRVTLKQERAGLDASLHGSIHGLSNMINLMLPNNLRPSSQLSNASGGFGGFNGPPVVDDVMDESWRDGTAPGADDMMPANGELAKKRGGSESEGPTPTHNPAGGLSSRGVREGSAAAAPRHKLPSSSAV</sequence>
<keyword evidence="5 9" id="KW-1133">Transmembrane helix</keyword>
<feature type="domain" description="Ammonium transporter AmtB-like" evidence="10">
    <location>
        <begin position="350"/>
        <end position="480"/>
    </location>
</feature>
<gene>
    <name evidence="11" type="ORF">JKP88DRAFT_352642</name>
</gene>
<feature type="transmembrane region" description="Helical" evidence="9">
    <location>
        <begin position="347"/>
        <end position="367"/>
    </location>
</feature>
<evidence type="ECO:0000256" key="4">
    <source>
        <dbReference type="ARBA" id="ARBA00022692"/>
    </source>
</evidence>
<evidence type="ECO:0000256" key="2">
    <source>
        <dbReference type="ARBA" id="ARBA00005887"/>
    </source>
</evidence>
<dbReference type="PANTHER" id="PTHR43029:SF10">
    <property type="entry name" value="AMMONIUM TRANSPORTER MEP2"/>
    <property type="match status" value="1"/>
</dbReference>
<dbReference type="AlphaFoldDB" id="A0A835ZBF4"/>
<feature type="transmembrane region" description="Helical" evidence="9">
    <location>
        <begin position="308"/>
        <end position="326"/>
    </location>
</feature>
<evidence type="ECO:0000259" key="10">
    <source>
        <dbReference type="Pfam" id="PF00909"/>
    </source>
</evidence>
<feature type="transmembrane region" description="Helical" evidence="9">
    <location>
        <begin position="276"/>
        <end position="293"/>
    </location>
</feature>
<organism evidence="11 12">
    <name type="scientific">Tribonema minus</name>
    <dbReference type="NCBI Taxonomy" id="303371"/>
    <lineage>
        <taxon>Eukaryota</taxon>
        <taxon>Sar</taxon>
        <taxon>Stramenopiles</taxon>
        <taxon>Ochrophyta</taxon>
        <taxon>PX clade</taxon>
        <taxon>Xanthophyceae</taxon>
        <taxon>Tribonematales</taxon>
        <taxon>Tribonemataceae</taxon>
        <taxon>Tribonema</taxon>
    </lineage>
</organism>
<protein>
    <submittedName>
        <fullName evidence="11">Ammonium transporter</fullName>
    </submittedName>
</protein>
<dbReference type="SUPFAM" id="SSF111352">
    <property type="entry name" value="Ammonium transporter"/>
    <property type="match status" value="1"/>
</dbReference>
<comment type="caution">
    <text evidence="11">The sequence shown here is derived from an EMBL/GenBank/DDBJ whole genome shotgun (WGS) entry which is preliminary data.</text>
</comment>
<feature type="transmembrane region" description="Helical" evidence="9">
    <location>
        <begin position="63"/>
        <end position="82"/>
    </location>
</feature>
<feature type="transmembrane region" description="Helical" evidence="9">
    <location>
        <begin position="172"/>
        <end position="195"/>
    </location>
</feature>
<evidence type="ECO:0000256" key="3">
    <source>
        <dbReference type="ARBA" id="ARBA00022448"/>
    </source>
</evidence>
<feature type="transmembrane region" description="Helical" evidence="9">
    <location>
        <begin position="114"/>
        <end position="137"/>
    </location>
</feature>
<feature type="transmembrane region" description="Helical" evidence="9">
    <location>
        <begin position="202"/>
        <end position="225"/>
    </location>
</feature>
<comment type="similarity">
    <text evidence="2">Belongs to the ammonia transporter channel (TC 1.A.11.2) family.</text>
</comment>
<feature type="transmembrane region" description="Helical" evidence="9">
    <location>
        <begin position="237"/>
        <end position="255"/>
    </location>
</feature>
<dbReference type="EMBL" id="JAFCMP010000032">
    <property type="protein sequence ID" value="KAG5190560.1"/>
    <property type="molecule type" value="Genomic_DNA"/>
</dbReference>
<dbReference type="InterPro" id="IPR024041">
    <property type="entry name" value="NH4_transpt_AmtB-like_dom"/>
</dbReference>
<accession>A0A835ZBF4</accession>
<keyword evidence="4 9" id="KW-0812">Transmembrane</keyword>
<dbReference type="Gene3D" id="1.10.3430.10">
    <property type="entry name" value="Ammonium transporter AmtB like domains"/>
    <property type="match status" value="1"/>
</dbReference>
<evidence type="ECO:0000256" key="5">
    <source>
        <dbReference type="ARBA" id="ARBA00022989"/>
    </source>
</evidence>